<dbReference type="InterPro" id="IPR003439">
    <property type="entry name" value="ABC_transporter-like_ATP-bd"/>
</dbReference>
<keyword evidence="10 14" id="KW-1133">Transmembrane helix</keyword>
<feature type="transmembrane region" description="Helical" evidence="14">
    <location>
        <begin position="454"/>
        <end position="473"/>
    </location>
</feature>
<dbReference type="CDD" id="cd18603">
    <property type="entry name" value="ABC_6TM_MRP1_2_3_6_D2_like"/>
    <property type="match status" value="1"/>
</dbReference>
<comment type="similarity">
    <text evidence="2">Belongs to the ABC transporter superfamily. ABCC family. Conjugate transporter (TC 3.A.1.208) subfamily.</text>
</comment>
<keyword evidence="5 14" id="KW-0812">Transmembrane</keyword>
<dbReference type="CDD" id="cd18595">
    <property type="entry name" value="ABC_6TM_MRP1_2_3_6_D1_like"/>
    <property type="match status" value="1"/>
</dbReference>
<dbReference type="OrthoDB" id="6500128at2759"/>
<feature type="transmembrane region" description="Helical" evidence="14">
    <location>
        <begin position="572"/>
        <end position="596"/>
    </location>
</feature>
<dbReference type="GO" id="GO:0015431">
    <property type="term" value="F:ABC-type glutathione S-conjugate transporter activity"/>
    <property type="evidence" value="ECO:0007669"/>
    <property type="project" value="UniProtKB-EC"/>
</dbReference>
<dbReference type="FunCoup" id="A0A6P8SZW0">
    <property type="interactions" value="56"/>
</dbReference>
<keyword evidence="4" id="KW-1003">Cell membrane</keyword>
<evidence type="ECO:0000256" key="1">
    <source>
        <dbReference type="ARBA" id="ARBA00004651"/>
    </source>
</evidence>
<feature type="transmembrane region" description="Helical" evidence="14">
    <location>
        <begin position="310"/>
        <end position="332"/>
    </location>
</feature>
<dbReference type="InterPro" id="IPR017871">
    <property type="entry name" value="ABC_transporter-like_CS"/>
</dbReference>
<dbReference type="InterPro" id="IPR050173">
    <property type="entry name" value="ABC_transporter_C-like"/>
</dbReference>
<feature type="domain" description="ABC transporter" evidence="15">
    <location>
        <begin position="631"/>
        <end position="855"/>
    </location>
</feature>
<dbReference type="RefSeq" id="XP_033819451.1">
    <property type="nucleotide sequence ID" value="XM_033963560.1"/>
</dbReference>
<dbReference type="Proteomes" id="UP000515159">
    <property type="component" value="Chromosome 11"/>
</dbReference>
<keyword evidence="9" id="KW-1278">Translocase</keyword>
<evidence type="ECO:0000256" key="13">
    <source>
        <dbReference type="ARBA" id="ARBA00047523"/>
    </source>
</evidence>
<dbReference type="InterPro" id="IPR036640">
    <property type="entry name" value="ABC1_TM_sf"/>
</dbReference>
<dbReference type="InParanoid" id="A0A6P8SZW0"/>
<evidence type="ECO:0000256" key="5">
    <source>
        <dbReference type="ARBA" id="ARBA00022692"/>
    </source>
</evidence>
<evidence type="ECO:0000256" key="11">
    <source>
        <dbReference type="ARBA" id="ARBA00023136"/>
    </source>
</evidence>
<dbReference type="SUPFAM" id="SSF90123">
    <property type="entry name" value="ABC transporter transmembrane region"/>
    <property type="match status" value="2"/>
</dbReference>
<evidence type="ECO:0000256" key="6">
    <source>
        <dbReference type="ARBA" id="ARBA00022737"/>
    </source>
</evidence>
<feature type="transmembrane region" description="Helical" evidence="14">
    <location>
        <begin position="990"/>
        <end position="1016"/>
    </location>
</feature>
<dbReference type="InterPro" id="IPR056227">
    <property type="entry name" value="TMD0_ABC"/>
</dbReference>
<sequence>MDQFCAYNGSSLDWDWSQKRHTSLNHCFLSIVLVWIPYAYLWLFFPFYLLYLQQNRRGYVRMSYLFKAKMAFGFIMILFCLCKLFFTLWELNQGIRRVPVFLIRPAVLGITMVLTIFLVQYERVRGVQSSGFLFVYWLLSLPAAVLPLWFILQNAPQDGTSTGSFYCVTNYIYLTLVLVELILFCLVDQPPFFSESLHDSNPCPEASASFFSKITFWWLSRLILKGCRQPLEVEDLWSLSKENTSEEIVSRLESEWKKGIQQNTEHVTFHHQQNEDGSTHAEETHVLMAMHPGPEQSTTKLLLRAFWKVFGAYFLLGTLCLVICDVFLFSIPKTLSLFLEFMKDTKAQLWKGYFYAALLFLLACMQTLFEQRYMYMCSVLGMRLKTAVLGLVYRKILVLTNATKQTTTAGGIVTLISVDVQKLMDLIIYFNGIWLAPIRIIICFIFLWQLLGPSALSGIVVFALILPLNILIAKKRSQFQAEQMRHKDRRARMTNEMLSEMRTVKLHAWEDSFSGKVLGLREQELGALKGSQVLFSLSLSSFHASTFLIAFIVFAVYTSIDKKNVLDAEKAFVSLTLINILNTAHSFLPFCINATIQAKVSLNRLATFFGLEEMDPEYIDKCTLTSYQDCIHVKNGTFTWSKDSSPCLKSINLSVPKGCLLAVVGQVGAGKSSLLSSLIGELEKLEGHVFVKGSVAYVPQQAWIQNATVKSNMTFGQEMDESWYNRVIEACALQPDLEVLPAGSHTQLGDKGINLSGGQKQRLCLARAVYKKASVYLLDDPLSTVDANVGQHIFENIIGPNGLLKDRTRVVVTNAINILSQADKIVVLADGEISEAGTYCELLRRNGNFADFLRSYSKVGRHGNHSSKETDKPSFARNIPSEEEFCSHKTDNAVNHAGGPKVANVNRVNEATSEELGKQMETEKRQTGRVNINIYVDYLRAVGSLLCLYIILLLISQQAASFTRGYWLGLWADDPVIHGTQEHSNLRLGIFGLLGLVQALGKFGATSSILLGGVIASRRLFQHFLQNVIRCPMSFFEQTPIGNLLNRFCKDTDAIDSDIPDKLKSWLGFLFTLLEIYTVIIVVTPIATAVIIPLTVIYICFQSYYVFTCCQLKRLESSSHSPIFSHFSETFEGSHVIRAFGEQKRFILQNDARVDVSQRSRFPAIVADRWLATNLEFLGNVIVLLAAILAVDGKNHLSPGIVGFSVSSALQVTGVLNWIVRSWSDVENNIVSVERVSEYSAAPKEAPWTLAMNSSSNAWPTDGRIEFCHYGLKYRSSSDFVLKNINITINKQEKIGIAGRTGAGKSSLAMGLLRLVEAAKGQILIDGINIAEVGLHDLRKKITFLPQDPALFSGSLRLNLDPLRRRSDEDLWRALELALLKDFVSDLPGQLNFECSERGENLSVGQKYLICLARALLQKSKIVVLDEATAGVDLETGNLIQSVIKKQFEDCTVLTIAHRISTIMDCTRILVLENGQIVEFDSPGNLVAQKKTFYKLAEESGLV</sequence>
<dbReference type="InterPro" id="IPR011527">
    <property type="entry name" value="ABC1_TM_dom"/>
</dbReference>
<dbReference type="FunFam" id="3.40.50.300:FF:000074">
    <property type="entry name" value="Multidrug resistance-associated protein 5 isoform 1"/>
    <property type="match status" value="1"/>
</dbReference>
<feature type="transmembrane region" description="Helical" evidence="14">
    <location>
        <begin position="352"/>
        <end position="369"/>
    </location>
</feature>
<evidence type="ECO:0000256" key="9">
    <source>
        <dbReference type="ARBA" id="ARBA00022967"/>
    </source>
</evidence>
<feature type="domain" description="ABC transporter" evidence="15">
    <location>
        <begin position="1265"/>
        <end position="1499"/>
    </location>
</feature>
<accession>A0A6P8SZW0</accession>
<dbReference type="FunFam" id="1.20.1560.10:FF:000001">
    <property type="entry name" value="ATP-binding cassette subfamily C member 1"/>
    <property type="match status" value="1"/>
</dbReference>
<dbReference type="Pfam" id="PF24357">
    <property type="entry name" value="TMD0_ABC"/>
    <property type="match status" value="1"/>
</dbReference>
<evidence type="ECO:0000256" key="8">
    <source>
        <dbReference type="ARBA" id="ARBA00022840"/>
    </source>
</evidence>
<dbReference type="Pfam" id="PF00005">
    <property type="entry name" value="ABC_tran"/>
    <property type="match status" value="2"/>
</dbReference>
<feature type="transmembrane region" description="Helical" evidence="14">
    <location>
        <begin position="131"/>
        <end position="151"/>
    </location>
</feature>
<feature type="transmembrane region" description="Helical" evidence="14">
    <location>
        <begin position="938"/>
        <end position="960"/>
    </location>
</feature>
<dbReference type="PROSITE" id="PS50893">
    <property type="entry name" value="ABC_TRANSPORTER_2"/>
    <property type="match status" value="2"/>
</dbReference>
<feature type="transmembrane region" description="Helical" evidence="14">
    <location>
        <begin position="426"/>
        <end position="448"/>
    </location>
</feature>
<dbReference type="CDD" id="cd03250">
    <property type="entry name" value="ABCC_MRP_domain1"/>
    <property type="match status" value="1"/>
</dbReference>
<dbReference type="Gene3D" id="1.20.1560.10">
    <property type="entry name" value="ABC transporter type 1, transmembrane domain"/>
    <property type="match status" value="2"/>
</dbReference>
<comment type="catalytic activity">
    <reaction evidence="13">
        <text>leukotriene C4(in) + ATP + H2O = leukotriene C4(out) + ADP + phosphate + H(+)</text>
        <dbReference type="Rhea" id="RHEA:38963"/>
        <dbReference type="ChEBI" id="CHEBI:15377"/>
        <dbReference type="ChEBI" id="CHEBI:15378"/>
        <dbReference type="ChEBI" id="CHEBI:30616"/>
        <dbReference type="ChEBI" id="CHEBI:43474"/>
        <dbReference type="ChEBI" id="CHEBI:57973"/>
        <dbReference type="ChEBI" id="CHEBI:456216"/>
    </reaction>
    <physiologicalReaction direction="left-to-right" evidence="13">
        <dbReference type="Rhea" id="RHEA:38964"/>
    </physiologicalReaction>
</comment>
<comment type="subcellular location">
    <subcellularLocation>
        <location evidence="1">Cell membrane</location>
        <topology evidence="1">Multi-pass membrane protein</topology>
    </subcellularLocation>
</comment>
<dbReference type="GO" id="GO:0016887">
    <property type="term" value="F:ATP hydrolysis activity"/>
    <property type="evidence" value="ECO:0007669"/>
    <property type="project" value="InterPro"/>
</dbReference>
<keyword evidence="8" id="KW-0067">ATP-binding</keyword>
<dbReference type="PANTHER" id="PTHR24223">
    <property type="entry name" value="ATP-BINDING CASSETTE SUB-FAMILY C"/>
    <property type="match status" value="1"/>
</dbReference>
<dbReference type="CDD" id="cd03244">
    <property type="entry name" value="ABCC_MRP_domain2"/>
    <property type="match status" value="1"/>
</dbReference>
<proteinExistence type="inferred from homology"/>
<dbReference type="NCBIfam" id="TIGR00957">
    <property type="entry name" value="MRP_assoc_pro"/>
    <property type="match status" value="1"/>
</dbReference>
<evidence type="ECO:0000256" key="4">
    <source>
        <dbReference type="ARBA" id="ARBA00022475"/>
    </source>
</evidence>
<feature type="transmembrane region" description="Helical" evidence="14">
    <location>
        <begin position="101"/>
        <end position="119"/>
    </location>
</feature>
<keyword evidence="11 14" id="KW-0472">Membrane</keyword>
<evidence type="ECO:0000259" key="15">
    <source>
        <dbReference type="PROSITE" id="PS50893"/>
    </source>
</evidence>
<dbReference type="GeneID" id="117369262"/>
<organism evidence="17 18">
    <name type="scientific">Geotrypetes seraphini</name>
    <name type="common">Gaboon caecilian</name>
    <name type="synonym">Caecilia seraphini</name>
    <dbReference type="NCBI Taxonomy" id="260995"/>
    <lineage>
        <taxon>Eukaryota</taxon>
        <taxon>Metazoa</taxon>
        <taxon>Chordata</taxon>
        <taxon>Craniata</taxon>
        <taxon>Vertebrata</taxon>
        <taxon>Euteleostomi</taxon>
        <taxon>Amphibia</taxon>
        <taxon>Gymnophiona</taxon>
        <taxon>Geotrypetes</taxon>
    </lineage>
</organism>
<evidence type="ECO:0000256" key="14">
    <source>
        <dbReference type="SAM" id="Phobius"/>
    </source>
</evidence>
<feature type="transmembrane region" description="Helical" evidence="14">
    <location>
        <begin position="171"/>
        <end position="187"/>
    </location>
</feature>
<dbReference type="InterPro" id="IPR005292">
    <property type="entry name" value="MRP"/>
</dbReference>
<dbReference type="SUPFAM" id="SSF52540">
    <property type="entry name" value="P-loop containing nucleoside triphosphate hydrolases"/>
    <property type="match status" value="2"/>
</dbReference>
<evidence type="ECO:0000256" key="2">
    <source>
        <dbReference type="ARBA" id="ARBA00009726"/>
    </source>
</evidence>
<dbReference type="FunFam" id="1.20.1560.10:FF:000032">
    <property type="entry name" value="ATP-binding cassette sub-family C member 6"/>
    <property type="match status" value="1"/>
</dbReference>
<evidence type="ECO:0000256" key="12">
    <source>
        <dbReference type="ARBA" id="ARBA00024220"/>
    </source>
</evidence>
<dbReference type="InterPro" id="IPR003593">
    <property type="entry name" value="AAA+_ATPase"/>
</dbReference>
<dbReference type="Gene3D" id="3.40.50.300">
    <property type="entry name" value="P-loop containing nucleotide triphosphate hydrolases"/>
    <property type="match status" value="2"/>
</dbReference>
<feature type="domain" description="ABC transmembrane type-1" evidence="16">
    <location>
        <begin position="315"/>
        <end position="597"/>
    </location>
</feature>
<gene>
    <name evidence="18" type="primary">LOC117369262</name>
</gene>
<dbReference type="InterPro" id="IPR027417">
    <property type="entry name" value="P-loop_NTPase"/>
</dbReference>
<dbReference type="SMART" id="SM00382">
    <property type="entry name" value="AAA"/>
    <property type="match status" value="2"/>
</dbReference>
<feature type="transmembrane region" description="Helical" evidence="14">
    <location>
        <begin position="28"/>
        <end position="51"/>
    </location>
</feature>
<protein>
    <recommendedName>
        <fullName evidence="12">ABC-type glutathione-S-conjugate transporter</fullName>
        <ecNumber evidence="12">7.6.2.3</ecNumber>
    </recommendedName>
</protein>
<evidence type="ECO:0000313" key="17">
    <source>
        <dbReference type="Proteomes" id="UP000515159"/>
    </source>
</evidence>
<dbReference type="GO" id="GO:0005524">
    <property type="term" value="F:ATP binding"/>
    <property type="evidence" value="ECO:0007669"/>
    <property type="project" value="UniProtKB-KW"/>
</dbReference>
<reference evidence="18" key="1">
    <citation type="submission" date="2025-08" db="UniProtKB">
        <authorList>
            <consortium name="RefSeq"/>
        </authorList>
    </citation>
    <scope>IDENTIFICATION</scope>
</reference>
<keyword evidence="7" id="KW-0547">Nucleotide-binding</keyword>
<dbReference type="PANTHER" id="PTHR24223:SF339">
    <property type="entry name" value="ATP-BINDING CASSETTE SUB-FAMILY C MEMBER 6"/>
    <property type="match status" value="1"/>
</dbReference>
<feature type="transmembrane region" description="Helical" evidence="14">
    <location>
        <begin position="533"/>
        <end position="560"/>
    </location>
</feature>
<keyword evidence="6" id="KW-0677">Repeat</keyword>
<evidence type="ECO:0000259" key="16">
    <source>
        <dbReference type="PROSITE" id="PS50929"/>
    </source>
</evidence>
<dbReference type="PROSITE" id="PS50929">
    <property type="entry name" value="ABC_TM1F"/>
    <property type="match status" value="2"/>
</dbReference>
<keyword evidence="17" id="KW-1185">Reference proteome</keyword>
<dbReference type="Pfam" id="PF00664">
    <property type="entry name" value="ABC_membrane"/>
    <property type="match status" value="2"/>
</dbReference>
<dbReference type="FunFam" id="3.40.50.300:FF:000293">
    <property type="entry name" value="ATP binding cassette subfamily C member 1"/>
    <property type="match status" value="1"/>
</dbReference>
<dbReference type="KEGG" id="gsh:117369262"/>
<feature type="transmembrane region" description="Helical" evidence="14">
    <location>
        <begin position="71"/>
        <end position="89"/>
    </location>
</feature>
<evidence type="ECO:0000313" key="18">
    <source>
        <dbReference type="RefSeq" id="XP_033819451.1"/>
    </source>
</evidence>
<evidence type="ECO:0000256" key="7">
    <source>
        <dbReference type="ARBA" id="ARBA00022741"/>
    </source>
</evidence>
<dbReference type="GO" id="GO:0005886">
    <property type="term" value="C:plasma membrane"/>
    <property type="evidence" value="ECO:0007669"/>
    <property type="project" value="UniProtKB-SubCell"/>
</dbReference>
<evidence type="ECO:0000256" key="3">
    <source>
        <dbReference type="ARBA" id="ARBA00022448"/>
    </source>
</evidence>
<dbReference type="EC" id="7.6.2.3" evidence="12"/>
<feature type="domain" description="ABC transmembrane type-1" evidence="16">
    <location>
        <begin position="950"/>
        <end position="1228"/>
    </location>
</feature>
<dbReference type="PROSITE" id="PS00211">
    <property type="entry name" value="ABC_TRANSPORTER_1"/>
    <property type="match status" value="1"/>
</dbReference>
<keyword evidence="3" id="KW-0813">Transport</keyword>
<evidence type="ECO:0000256" key="10">
    <source>
        <dbReference type="ARBA" id="ARBA00022989"/>
    </source>
</evidence>
<name>A0A6P8SZW0_GEOSA</name>